<proteinExistence type="predicted"/>
<dbReference type="Proteomes" id="UP001386955">
    <property type="component" value="Unassembled WGS sequence"/>
</dbReference>
<dbReference type="EMBL" id="JAYMYS010000119">
    <property type="protein sequence ID" value="KAK7371225.1"/>
    <property type="molecule type" value="Genomic_DNA"/>
</dbReference>
<accession>A0AAN9NL08</accession>
<keyword evidence="4" id="KW-1185">Reference proteome</keyword>
<comment type="caution">
    <text evidence="3">The sequence shown here is derived from an EMBL/GenBank/DDBJ whole genome shotgun (WGS) entry which is preliminary data.</text>
</comment>
<dbReference type="AlphaFoldDB" id="A0AAN9NL08"/>
<organism evidence="3 4">
    <name type="scientific">Psophocarpus tetragonolobus</name>
    <name type="common">Winged bean</name>
    <name type="synonym">Dolichos tetragonolobus</name>
    <dbReference type="NCBI Taxonomy" id="3891"/>
    <lineage>
        <taxon>Eukaryota</taxon>
        <taxon>Viridiplantae</taxon>
        <taxon>Streptophyta</taxon>
        <taxon>Embryophyta</taxon>
        <taxon>Tracheophyta</taxon>
        <taxon>Spermatophyta</taxon>
        <taxon>Magnoliopsida</taxon>
        <taxon>eudicotyledons</taxon>
        <taxon>Gunneridae</taxon>
        <taxon>Pentapetalae</taxon>
        <taxon>rosids</taxon>
        <taxon>fabids</taxon>
        <taxon>Fabales</taxon>
        <taxon>Fabaceae</taxon>
        <taxon>Papilionoideae</taxon>
        <taxon>50 kb inversion clade</taxon>
        <taxon>NPAAA clade</taxon>
        <taxon>indigoferoid/millettioid clade</taxon>
        <taxon>Phaseoleae</taxon>
        <taxon>Psophocarpus</taxon>
    </lineage>
</organism>
<evidence type="ECO:0000313" key="3">
    <source>
        <dbReference type="EMBL" id="KAK7371573.1"/>
    </source>
</evidence>
<reference evidence="3 4" key="1">
    <citation type="submission" date="2024-01" db="EMBL/GenBank/DDBJ databases">
        <title>The genomes of 5 underutilized Papilionoideae crops provide insights into root nodulation and disease resistanc.</title>
        <authorList>
            <person name="Jiang F."/>
        </authorList>
    </citation>
    <scope>NUCLEOTIDE SEQUENCE [LARGE SCALE GENOMIC DNA]</scope>
    <source>
        <strain evidence="3">DUOXIRENSHENG_FW03</strain>
        <tissue evidence="3">Leaves</tissue>
    </source>
</reference>
<evidence type="ECO:0000313" key="2">
    <source>
        <dbReference type="EMBL" id="KAK7371225.1"/>
    </source>
</evidence>
<dbReference type="EMBL" id="JAYMYS010000098">
    <property type="protein sequence ID" value="KAK7371573.1"/>
    <property type="molecule type" value="Genomic_DNA"/>
</dbReference>
<evidence type="ECO:0000313" key="4">
    <source>
        <dbReference type="Proteomes" id="UP001386955"/>
    </source>
</evidence>
<name>A0AAN9NL08_PSOTE</name>
<evidence type="ECO:0000256" key="1">
    <source>
        <dbReference type="SAM" id="MobiDB-lite"/>
    </source>
</evidence>
<protein>
    <submittedName>
        <fullName evidence="3">Uncharacterized protein</fullName>
    </submittedName>
</protein>
<sequence>MYLMEPPIGTWMKPADLLHLLCRWNLRRATTFENHLGLFAPAKGTPHSKEIPQTPVLPRLLRIKVAAQFYVEVAMIAKSRREERYVKGPRLIGFPEFEFDRSCPFCVLGGSSSLPTIDPDLFSFWAHCAFPCLDVRLSKSSNGDPPKTGASKHVDEDPRTEGSISRGDDFPSPEEE</sequence>
<gene>
    <name evidence="3" type="ORF">VNO78_36387</name>
    <name evidence="2" type="ORF">VNO78_36741</name>
</gene>
<feature type="region of interest" description="Disordered" evidence="1">
    <location>
        <begin position="140"/>
        <end position="176"/>
    </location>
</feature>